<dbReference type="AlphaFoldDB" id="A0A0N5AHP8"/>
<sequence>MVKHGLSAEEKRLKPLLLEGASRILFSFPQNYWNVLRRSIRSPTGDDDEDAYMMRSFRKPPFDELHLRRYCRGFRDHYTHYCMGKSAAKNDEAESFCADYKEHCPLALKHDQSGFLALPPPLPGDVTSSNLLVIPPKLPSDRLKPIKGSPVAFDLPIGVPPHLSMNDGTPRIHLTPEIIKTCTADCKLPHCTTECKCAKTYPVVHSVCNPPPHGDLVESCNRWYAKCPMFHPVSY</sequence>
<name>A0A0N5AHP8_9BILA</name>
<evidence type="ECO:0000313" key="1">
    <source>
        <dbReference type="Proteomes" id="UP000046393"/>
    </source>
</evidence>
<dbReference type="GO" id="GO:0005615">
    <property type="term" value="C:extracellular space"/>
    <property type="evidence" value="ECO:0007669"/>
    <property type="project" value="TreeGrafter"/>
</dbReference>
<organism evidence="1 2">
    <name type="scientific">Syphacia muris</name>
    <dbReference type="NCBI Taxonomy" id="451379"/>
    <lineage>
        <taxon>Eukaryota</taxon>
        <taxon>Metazoa</taxon>
        <taxon>Ecdysozoa</taxon>
        <taxon>Nematoda</taxon>
        <taxon>Chromadorea</taxon>
        <taxon>Rhabditida</taxon>
        <taxon>Spirurina</taxon>
        <taxon>Oxyuridomorpha</taxon>
        <taxon>Oxyuroidea</taxon>
        <taxon>Oxyuridae</taxon>
        <taxon>Syphacia</taxon>
    </lineage>
</organism>
<dbReference type="InterPro" id="IPR053124">
    <property type="entry name" value="Notch_signaling_modulators"/>
</dbReference>
<protein>
    <submittedName>
        <fullName evidence="2">Alpha-1,6-mannosyl-glycoprotein 6-beta-N-acetylglucosaminyltransferase</fullName>
    </submittedName>
</protein>
<keyword evidence="1" id="KW-1185">Reference proteome</keyword>
<dbReference type="PANTHER" id="PTHR35015">
    <property type="entry name" value="PROTEIN CBR-OSM-7-RELATED"/>
    <property type="match status" value="1"/>
</dbReference>
<dbReference type="PANTHER" id="PTHR35015:SF1">
    <property type="entry name" value="NOTCH LIGAND OSM-11"/>
    <property type="match status" value="1"/>
</dbReference>
<evidence type="ECO:0000313" key="2">
    <source>
        <dbReference type="WBParaSite" id="SMUV_0000390701-mRNA-1"/>
    </source>
</evidence>
<accession>A0A0N5AHP8</accession>
<reference evidence="2" key="1">
    <citation type="submission" date="2017-02" db="UniProtKB">
        <authorList>
            <consortium name="WormBaseParasite"/>
        </authorList>
    </citation>
    <scope>IDENTIFICATION</scope>
</reference>
<dbReference type="GO" id="GO:0045747">
    <property type="term" value="P:positive regulation of Notch signaling pathway"/>
    <property type="evidence" value="ECO:0007669"/>
    <property type="project" value="TreeGrafter"/>
</dbReference>
<dbReference type="Proteomes" id="UP000046393">
    <property type="component" value="Unplaced"/>
</dbReference>
<dbReference type="GO" id="GO:0005112">
    <property type="term" value="F:Notch binding"/>
    <property type="evidence" value="ECO:0007669"/>
    <property type="project" value="TreeGrafter"/>
</dbReference>
<dbReference type="WBParaSite" id="SMUV_0000390701-mRNA-1">
    <property type="protein sequence ID" value="SMUV_0000390701-mRNA-1"/>
    <property type="gene ID" value="SMUV_0000390701"/>
</dbReference>
<proteinExistence type="predicted"/>